<feature type="domain" description="Glycosyl hydrolase family 13 catalytic" evidence="1">
    <location>
        <begin position="137"/>
        <end position="496"/>
    </location>
</feature>
<dbReference type="EMBL" id="AQFT01000005">
    <property type="protein sequence ID" value="EMZ38980.1"/>
    <property type="molecule type" value="Genomic_DNA"/>
</dbReference>
<keyword evidence="3" id="KW-1185">Reference proteome</keyword>
<comment type="caution">
    <text evidence="2">The sequence shown here is derived from an EMBL/GenBank/DDBJ whole genome shotgun (WGS) entry which is preliminary data.</text>
</comment>
<evidence type="ECO:0000259" key="1">
    <source>
        <dbReference type="SMART" id="SM00642"/>
    </source>
</evidence>
<gene>
    <name evidence="2" type="ORF">C823_00143</name>
</gene>
<dbReference type="HOGENOM" id="CLU_011725_2_1_9"/>
<dbReference type="Gene3D" id="3.20.20.80">
    <property type="entry name" value="Glycosidases"/>
    <property type="match status" value="2"/>
</dbReference>
<protein>
    <recommendedName>
        <fullName evidence="1">Glycosyl hydrolase family 13 catalytic domain-containing protein</fullName>
    </recommendedName>
</protein>
<evidence type="ECO:0000313" key="2">
    <source>
        <dbReference type="EMBL" id="EMZ38980.1"/>
    </source>
</evidence>
<dbReference type="InterPro" id="IPR006047">
    <property type="entry name" value="GH13_cat_dom"/>
</dbReference>
<dbReference type="Proteomes" id="UP000012589">
    <property type="component" value="Unassembled WGS sequence"/>
</dbReference>
<dbReference type="PATRIC" id="fig|1235802.3.peg.155"/>
<reference evidence="2 3" key="1">
    <citation type="journal article" date="2014" name="Genome Announc.">
        <title>Draft genome sequences of the altered schaedler flora, a defined bacterial community from gnotobiotic mice.</title>
        <authorList>
            <person name="Wannemuehler M.J."/>
            <person name="Overstreet A.M."/>
            <person name="Ward D.V."/>
            <person name="Phillips G.J."/>
        </authorList>
    </citation>
    <scope>NUCLEOTIDE SEQUENCE [LARGE SCALE GENOMIC DNA]</scope>
    <source>
        <strain evidence="2 3">ASF492</strain>
    </source>
</reference>
<sequence length="622" mass="71473">MEYTIIEGNYAKIGVSKIADTVYFTFEGEKEQKCAILLYTANDHEIRIPVPDEYCIGALRSVGIRGLKWKKINYNYEVDGKIIFDQHAHKVIGREKWADPGRLGTNHTVRAGFDFAGFDWAGDRFPEIPREEMVMYKLNVRSFTMDAGLTGKKKGTFAGVMEKIPYLKELGVTSLEFMPVYEFEELISEESKRQNPDGWSANAKEGLLLEEAPELSYKINCWGYVPGDYYAPKASYSATGEPSLELKKLIRELHKNHMECILEVFFDEKMNQNIAVEILRYWVMEYHVDGFHLLGAALSVDAMAQDLILRRTKLFAEGFSRRLFQEKPSYPHLFVYNDDFLYASRKMLSRNNGNMPELLGQLRRQNAVFGFVNFIAGHNGYTLADLFSYVQKHNEPNGEDNQDGLLWNFSCNGGVEGITRKRSILEYRRKQMRNAIALIMVGQGVPLLMSGDEFGNSQQGNNNCYCQDNKTGWVNWSSLKRHTLHERFVRQMIAFRRQHPILSSGRPMQMCDYESKGYPDLSYHGENAWMISNIYPDTVGMLYYGAYAARADGTEDDFIYIGLNFYLEPQCLALPKLPRRLQWYLTVNTADKEMPFCETPQLLEKKHQIEVPAQAVVILVGK</sequence>
<name>N2BKM6_9FIRM</name>
<accession>N2BKM6</accession>
<dbReference type="PANTHER" id="PTHR43002">
    <property type="entry name" value="GLYCOGEN DEBRANCHING ENZYME"/>
    <property type="match status" value="1"/>
</dbReference>
<dbReference type="SMART" id="SM00642">
    <property type="entry name" value="Aamy"/>
    <property type="match status" value="1"/>
</dbReference>
<dbReference type="STRING" id="1235802.C823_00143"/>
<proteinExistence type="predicted"/>
<dbReference type="GO" id="GO:0005975">
    <property type="term" value="P:carbohydrate metabolic process"/>
    <property type="evidence" value="ECO:0007669"/>
    <property type="project" value="InterPro"/>
</dbReference>
<dbReference type="SUPFAM" id="SSF51011">
    <property type="entry name" value="Glycosyl hydrolase domain"/>
    <property type="match status" value="1"/>
</dbReference>
<dbReference type="InterPro" id="IPR017853">
    <property type="entry name" value="GH"/>
</dbReference>
<dbReference type="OrthoDB" id="9761875at2"/>
<dbReference type="Gene3D" id="2.60.40.1180">
    <property type="entry name" value="Golgi alpha-mannosidase II"/>
    <property type="match status" value="1"/>
</dbReference>
<dbReference type="AlphaFoldDB" id="N2BKM6"/>
<dbReference type="eggNOG" id="COG1523">
    <property type="taxonomic scope" value="Bacteria"/>
</dbReference>
<organism evidence="2 3">
    <name type="scientific">Eubacterium plexicaudatum ASF492</name>
    <dbReference type="NCBI Taxonomy" id="1235802"/>
    <lineage>
        <taxon>Bacteria</taxon>
        <taxon>Bacillati</taxon>
        <taxon>Bacillota</taxon>
        <taxon>Clostridia</taxon>
        <taxon>Eubacteriales</taxon>
        <taxon>Eubacteriaceae</taxon>
        <taxon>Eubacterium</taxon>
    </lineage>
</organism>
<dbReference type="SUPFAM" id="SSF51445">
    <property type="entry name" value="(Trans)glycosidases"/>
    <property type="match status" value="1"/>
</dbReference>
<evidence type="ECO:0000313" key="3">
    <source>
        <dbReference type="Proteomes" id="UP000012589"/>
    </source>
</evidence>
<dbReference type="InterPro" id="IPR013780">
    <property type="entry name" value="Glyco_hydro_b"/>
</dbReference>